<reference evidence="1" key="1">
    <citation type="journal article" date="2021" name="Genome Biol. Evol.">
        <title>A High-Quality Reference Genome for a Parasitic Bivalve with Doubly Uniparental Inheritance (Bivalvia: Unionida).</title>
        <authorList>
            <person name="Smith C.H."/>
        </authorList>
    </citation>
    <scope>NUCLEOTIDE SEQUENCE</scope>
    <source>
        <strain evidence="1">CHS0354</strain>
    </source>
</reference>
<reference evidence="1" key="3">
    <citation type="submission" date="2023-05" db="EMBL/GenBank/DDBJ databases">
        <authorList>
            <person name="Smith C.H."/>
        </authorList>
    </citation>
    <scope>NUCLEOTIDE SEQUENCE</scope>
    <source>
        <strain evidence="1">CHS0354</strain>
        <tissue evidence="1">Mantle</tissue>
    </source>
</reference>
<dbReference type="PANTHER" id="PTHR36681">
    <property type="entry name" value="NUCLEAR GTPASE, GERMINAL CENTER-ASSOCIATED, TANDEM DUPLICATE 3"/>
    <property type="match status" value="1"/>
</dbReference>
<gene>
    <name evidence="1" type="ORF">CHS0354_020779</name>
</gene>
<keyword evidence="2" id="KW-1185">Reference proteome</keyword>
<evidence type="ECO:0000313" key="2">
    <source>
        <dbReference type="Proteomes" id="UP001195483"/>
    </source>
</evidence>
<protein>
    <submittedName>
        <fullName evidence="1">Uncharacterized protein</fullName>
    </submittedName>
</protein>
<comment type="caution">
    <text evidence="1">The sequence shown here is derived from an EMBL/GenBank/DDBJ whole genome shotgun (WGS) entry which is preliminary data.</text>
</comment>
<sequence length="119" mass="14444">MSKTEKQVDVSGFHWRSYRATVRRKEVFTFPSCSTDVNFNQDLADPIYNEMETEWNRVSNFQLPQFLDKTLKRIEKKTRLFTKRLCQQVERFDILKVQIKDAKFQLELSFKVKVEWTHF</sequence>
<reference evidence="1" key="2">
    <citation type="journal article" date="2021" name="Genome Biol. Evol.">
        <title>Developing a high-quality reference genome for a parasitic bivalve with doubly uniparental inheritance (Bivalvia: Unionida).</title>
        <authorList>
            <person name="Smith C.H."/>
        </authorList>
    </citation>
    <scope>NUCLEOTIDE SEQUENCE</scope>
    <source>
        <strain evidence="1">CHS0354</strain>
        <tissue evidence="1">Mantle</tissue>
    </source>
</reference>
<accession>A0AAE0SD16</accession>
<dbReference type="AlphaFoldDB" id="A0AAE0SD16"/>
<name>A0AAE0SD16_9BIVA</name>
<dbReference type="Proteomes" id="UP001195483">
    <property type="component" value="Unassembled WGS sequence"/>
</dbReference>
<organism evidence="1 2">
    <name type="scientific">Potamilus streckersoni</name>
    <dbReference type="NCBI Taxonomy" id="2493646"/>
    <lineage>
        <taxon>Eukaryota</taxon>
        <taxon>Metazoa</taxon>
        <taxon>Spiralia</taxon>
        <taxon>Lophotrochozoa</taxon>
        <taxon>Mollusca</taxon>
        <taxon>Bivalvia</taxon>
        <taxon>Autobranchia</taxon>
        <taxon>Heteroconchia</taxon>
        <taxon>Palaeoheterodonta</taxon>
        <taxon>Unionida</taxon>
        <taxon>Unionoidea</taxon>
        <taxon>Unionidae</taxon>
        <taxon>Ambleminae</taxon>
        <taxon>Lampsilini</taxon>
        <taxon>Potamilus</taxon>
    </lineage>
</organism>
<evidence type="ECO:0000313" key="1">
    <source>
        <dbReference type="EMBL" id="KAK3589443.1"/>
    </source>
</evidence>
<dbReference type="PANTHER" id="PTHR36681:SF3">
    <property type="entry name" value="NUCLEAR GTPASE, GERMINAL CENTER-ASSOCIATED, TANDEM DUPLICATE 3"/>
    <property type="match status" value="1"/>
</dbReference>
<dbReference type="EMBL" id="JAEAOA010001266">
    <property type="protein sequence ID" value="KAK3589443.1"/>
    <property type="molecule type" value="Genomic_DNA"/>
</dbReference>
<proteinExistence type="predicted"/>